<dbReference type="CDD" id="cd07042">
    <property type="entry name" value="STAS_SulP_like_sulfate_transporter"/>
    <property type="match status" value="1"/>
</dbReference>
<organism evidence="3 4">
    <name type="scientific">Vreelandella olivaria</name>
    <dbReference type="NCBI Taxonomy" id="390919"/>
    <lineage>
        <taxon>Bacteria</taxon>
        <taxon>Pseudomonadati</taxon>
        <taxon>Pseudomonadota</taxon>
        <taxon>Gammaproteobacteria</taxon>
        <taxon>Oceanospirillales</taxon>
        <taxon>Halomonadaceae</taxon>
        <taxon>Vreelandella</taxon>
    </lineage>
</organism>
<feature type="transmembrane region" description="Helical" evidence="1">
    <location>
        <begin position="40"/>
        <end position="70"/>
    </location>
</feature>
<dbReference type="InterPro" id="IPR036513">
    <property type="entry name" value="STAS_dom_sf"/>
</dbReference>
<dbReference type="PANTHER" id="PTHR43310:SF1">
    <property type="entry name" value="SULFATE TRANSPORTER YBAR-RELATED"/>
    <property type="match status" value="1"/>
</dbReference>
<reference evidence="4" key="1">
    <citation type="journal article" date="2019" name="Microbiol. Resour. Announc.">
        <title>Complete Genome Sequence of Halomonas olivaria, a Moderately Halophilic Bacterium Isolated from Olive Processing Effluents, Obtained by Nanopore Sequencing.</title>
        <authorList>
            <person name="Nagata S."/>
            <person name="Ii K.M."/>
            <person name="Tsukimi T."/>
            <person name="Miura M.C."/>
            <person name="Galipon J."/>
            <person name="Arakawa K."/>
        </authorList>
    </citation>
    <scope>NUCLEOTIDE SEQUENCE [LARGE SCALE GENOMIC DNA]</scope>
    <source>
        <strain evidence="4">TYRC17</strain>
    </source>
</reference>
<dbReference type="PROSITE" id="PS50801">
    <property type="entry name" value="STAS"/>
    <property type="match status" value="1"/>
</dbReference>
<evidence type="ECO:0000313" key="3">
    <source>
        <dbReference type="EMBL" id="BBI52885.1"/>
    </source>
</evidence>
<dbReference type="Proteomes" id="UP000289555">
    <property type="component" value="Chromosome"/>
</dbReference>
<keyword evidence="1" id="KW-0812">Transmembrane</keyword>
<proteinExistence type="predicted"/>
<dbReference type="InterPro" id="IPR002645">
    <property type="entry name" value="STAS_dom"/>
</dbReference>
<dbReference type="SUPFAM" id="SSF52091">
    <property type="entry name" value="SpoIIaa-like"/>
    <property type="match status" value="1"/>
</dbReference>
<protein>
    <recommendedName>
        <fullName evidence="2">STAS domain-containing protein</fullName>
    </recommendedName>
</protein>
<dbReference type="EMBL" id="AP019416">
    <property type="protein sequence ID" value="BBI52885.1"/>
    <property type="molecule type" value="Genomic_DNA"/>
</dbReference>
<keyword evidence="1" id="KW-1133">Transmembrane helix</keyword>
<dbReference type="InterPro" id="IPR052706">
    <property type="entry name" value="Membrane-Transporter-like"/>
</dbReference>
<dbReference type="Gene3D" id="3.30.750.24">
    <property type="entry name" value="STAS domain"/>
    <property type="match status" value="1"/>
</dbReference>
<evidence type="ECO:0000259" key="2">
    <source>
        <dbReference type="PROSITE" id="PS50801"/>
    </source>
</evidence>
<keyword evidence="1" id="KW-0472">Membrane</keyword>
<sequence length="204" mass="22132">MLGFVPMAALAALLFIIAWNMSEARHFVHTLKSAPASDVSVLVICFALTVIFDMVIAVAVGIGLAAALFIRRMAQLTHTQRLAAPDTGEHFPPEVTLYKITGPLFFGAAEKAIATLRVIDHGVRVVVLDMRDVPSLDTTAMVALESLRRELGEQGVGVIFVGLPPRMALKIKRAGIKREVGTLAVVSNLAHAERMARRWLGDNR</sequence>
<gene>
    <name evidence="3" type="ORF">HORIV_53060</name>
</gene>
<dbReference type="Pfam" id="PF01740">
    <property type="entry name" value="STAS"/>
    <property type="match status" value="1"/>
</dbReference>
<evidence type="ECO:0000313" key="4">
    <source>
        <dbReference type="Proteomes" id="UP000289555"/>
    </source>
</evidence>
<evidence type="ECO:0000256" key="1">
    <source>
        <dbReference type="SAM" id="Phobius"/>
    </source>
</evidence>
<keyword evidence="4" id="KW-1185">Reference proteome</keyword>
<name>A0ABM7GQB3_9GAMM</name>
<feature type="domain" description="STAS" evidence="2">
    <location>
        <begin position="93"/>
        <end position="196"/>
    </location>
</feature>
<dbReference type="PANTHER" id="PTHR43310">
    <property type="entry name" value="SULFATE TRANSPORTER YBAR-RELATED"/>
    <property type="match status" value="1"/>
</dbReference>
<accession>A0ABM7GQB3</accession>